<dbReference type="GO" id="GO:0005819">
    <property type="term" value="C:spindle"/>
    <property type="evidence" value="ECO:0007669"/>
    <property type="project" value="UniProtKB-SubCell"/>
</dbReference>
<evidence type="ECO:0000256" key="1">
    <source>
        <dbReference type="ARBA" id="ARBA00004123"/>
    </source>
</evidence>
<feature type="compositionally biased region" description="Basic residues" evidence="7">
    <location>
        <begin position="135"/>
        <end position="146"/>
    </location>
</feature>
<protein>
    <recommendedName>
        <fullName evidence="8">Inner centromere protein ARK-binding domain-containing protein</fullName>
    </recommendedName>
</protein>
<feature type="compositionally biased region" description="Basic and acidic residues" evidence="7">
    <location>
        <begin position="147"/>
        <end position="164"/>
    </location>
</feature>
<reference evidence="9" key="1">
    <citation type="journal article" date="2012" name="Nat. Biotechnol.">
        <title>Reference genome sequence of the model plant Setaria.</title>
        <authorList>
            <person name="Bennetzen J.L."/>
            <person name="Schmutz J."/>
            <person name="Wang H."/>
            <person name="Percifield R."/>
            <person name="Hawkins J."/>
            <person name="Pontaroli A.C."/>
            <person name="Estep M."/>
            <person name="Feng L."/>
            <person name="Vaughn J.N."/>
            <person name="Grimwood J."/>
            <person name="Jenkins J."/>
            <person name="Barry K."/>
            <person name="Lindquist E."/>
            <person name="Hellsten U."/>
            <person name="Deshpande S."/>
            <person name="Wang X."/>
            <person name="Wu X."/>
            <person name="Mitros T."/>
            <person name="Triplett J."/>
            <person name="Yang X."/>
            <person name="Ye C.Y."/>
            <person name="Mauro-Herrera M."/>
            <person name="Wang L."/>
            <person name="Li P."/>
            <person name="Sharma M."/>
            <person name="Sharma R."/>
            <person name="Ronald P.C."/>
            <person name="Panaud O."/>
            <person name="Kellogg E.A."/>
            <person name="Brutnell T.P."/>
            <person name="Doust A.N."/>
            <person name="Tuskan G.A."/>
            <person name="Rokhsar D."/>
            <person name="Devos K.M."/>
        </authorList>
    </citation>
    <scope>NUCLEOTIDE SEQUENCE [LARGE SCALE GENOMIC DNA]</scope>
    <source>
        <strain evidence="9">Yugu1</strain>
    </source>
</reference>
<gene>
    <name evidence="9" type="ORF">SETIT_2G243000v2</name>
</gene>
<sequence>MEHLFMQAFERGEWLAAQLQQQVDSYSQTLACSLLAAGHRPPEWLLPSATLPQELNGKPIFLTGRHITTPAVNRSVFLPQAVPSTLSRNSEVPNGCAYPDTNCTSQHEEEQQDQTSLNQDISETCTAAKMFSRIQRSRSRQRHIKDRLHGKDQAAKSGSHDGMHKSNLGTLGSNGASASSSSIPCDDVADNAETTSSVPGQGSGFCAIQGKPIDFLKCVDNLENQGVQSDGFPQQIVESKVVSSDSDIRVSNKSSVRDSLSVPLPDLSKPSVADSVCDRIPETHMLVEPKKLQFDGIESVCMNPTSEQMGQQQDSDAKSEHLDIAGRIPSSEDASSTSSQGPHSMGRLFLDQVRLGDLNPDGAPVEQHLKYALECVHPDLTGVHSPTKKPSLTCPAEGPDSIDQPLLQEDTEHVPETNSLGRACPRVSRPLEIDTSNSDKTNCSQRPCSVVNPLLENDILQVIEDTEKLQSSNCHVSSPYSGPLQLPTQLADSRFGAQASSGTSPSSLLGEDGHEHLSDLPINNSRSLQLPTQLADSRFGAHASSGTSPNSLLGEDGHEHLSNLPINDRNNRCSQGRSALSLELLPPQNFTSNDVCQSSLLPYRTQSNDKHSNGCTAVSNFKSADNELSQKPYLSVRSSLELNGSIPDAETPLGHPPLDMENEMLKANSVSNLVSCYSGKLGDDAHISRAYGGSADNGKHESVVLKVMPSNSSQRTGEMHGTERNSVVLLEKCNESLHQGKEQETPHAEDDLQMNANSCTAENIEKRKSASTSESREKSNNHQEDTRTAQKKSVADDVQINGGTPSKRKRIKRQDIALPSSYDTKPSSSNHQDAIGTHMVTAENFSGKSQPSGRYFLRSSGFSEFMSLKSETKNDIMNCKMSVASDVQQNRNSSPKLRNKSSLSEVALCNSSSAKALSPHVGCGIRSKIAVEEMDLQNYQVQLQNILDVATSPLPSSCIMSLDNMEHCIREENPYLQGEGLSVSNSSVEHKQMALRMDEILSQSVIINPENYSRTDSTNIFPGCASEQHGKQASAPIALFHEKLSYGSGIEVDRKLRSEDLTGCLLSASTIPRQKDNEALDCNDTMPQFECFDFSVPDSPTTKERPFDSLCDTREFATFSSDISEKYKTNTLSGMRQLLATMSGKAANCSFDDDERQHNDSVDGRITDIFGSCGLGHNGSFFTSDVVASYSSNARDKQESSENPLTPAVEKYSLGKLSGTSGSVSEHMGSIPELSCFRIDEDSDIAEENEYQDILPGSVGTQRQSGRKVLQDITRLCQNTGNSASCSIGIMDTSDTNFTTETCSSELNHQPGLRNDGDNKKAKESYASLVKKGGKMSRSFRDRLSKTEARHMSEANTGKRSKPSNIVANVASFIPLVKQKVQPAAACVKKDVRVKALEAAEAAKRLEEKKRNEREMRKAATKLEREKLKQEKELKQKHEEEQKKKRDVDVATRKRQRDEEERREKERKRKCIEEARKQQKQPMEKRHANSEKDAHPKASDNKELQKNLAESVKGQVKPDDMASLGDKATKGNNEKVVVADERPGSFGSQSQENIPKSLEEPYLMTPYKDSDDEDDDFELKEESRRRRKLIPSWARGEKLEKILLSNYALDHREIFARKCSSNLSEICPVHIPQRSFR</sequence>
<keyword evidence="4" id="KW-0963">Cytoplasm</keyword>
<dbReference type="GO" id="GO:0005634">
    <property type="term" value="C:nucleus"/>
    <property type="evidence" value="ECO:0007669"/>
    <property type="project" value="UniProtKB-SubCell"/>
</dbReference>
<dbReference type="PANTHER" id="PTHR13738:SF40">
    <property type="entry name" value="INNER CENTROMERE PROTEIN ARK-BINDING DOMAIN-CONTAINING PROTEIN"/>
    <property type="match status" value="1"/>
</dbReference>
<feature type="region of interest" description="Disordered" evidence="7">
    <location>
        <begin position="761"/>
        <end position="833"/>
    </location>
</feature>
<evidence type="ECO:0000259" key="8">
    <source>
        <dbReference type="Pfam" id="PF03941"/>
    </source>
</evidence>
<evidence type="ECO:0000256" key="4">
    <source>
        <dbReference type="ARBA" id="ARBA00022490"/>
    </source>
</evidence>
<feature type="compositionally biased region" description="Basic and acidic residues" evidence="7">
    <location>
        <begin position="763"/>
        <end position="788"/>
    </location>
</feature>
<feature type="region of interest" description="Disordered" evidence="7">
    <location>
        <begin position="413"/>
        <end position="445"/>
    </location>
</feature>
<feature type="region of interest" description="Disordered" evidence="7">
    <location>
        <begin position="87"/>
        <end position="118"/>
    </location>
</feature>
<dbReference type="PANTHER" id="PTHR13738">
    <property type="entry name" value="TROPONIN I"/>
    <property type="match status" value="1"/>
</dbReference>
<feature type="region of interest" description="Disordered" evidence="7">
    <location>
        <begin position="493"/>
        <end position="522"/>
    </location>
</feature>
<evidence type="ECO:0000256" key="3">
    <source>
        <dbReference type="ARBA" id="ARBA00010042"/>
    </source>
</evidence>
<name>A0A368Q2J8_SETIT</name>
<feature type="compositionally biased region" description="Low complexity" evidence="7">
    <location>
        <begin position="173"/>
        <end position="182"/>
    </location>
</feature>
<feature type="region of interest" description="Disordered" evidence="7">
    <location>
        <begin position="132"/>
        <end position="203"/>
    </location>
</feature>
<evidence type="ECO:0000256" key="2">
    <source>
        <dbReference type="ARBA" id="ARBA00004186"/>
    </source>
</evidence>
<feature type="region of interest" description="Disordered" evidence="7">
    <location>
        <begin position="1408"/>
        <end position="1583"/>
    </location>
</feature>
<comment type="subcellular location">
    <subcellularLocation>
        <location evidence="2">Cytoplasm</location>
        <location evidence="2">Cytoskeleton</location>
        <location evidence="2">Spindle</location>
    </subcellularLocation>
    <subcellularLocation>
        <location evidence="1">Nucleus</location>
    </subcellularLocation>
</comment>
<keyword evidence="5" id="KW-0206">Cytoskeleton</keyword>
<feature type="compositionally biased region" description="Basic and acidic residues" evidence="7">
    <location>
        <begin position="1471"/>
        <end position="1505"/>
    </location>
</feature>
<evidence type="ECO:0000313" key="9">
    <source>
        <dbReference type="EMBL" id="RCV12112.1"/>
    </source>
</evidence>
<evidence type="ECO:0000256" key="7">
    <source>
        <dbReference type="SAM" id="MobiDB-lite"/>
    </source>
</evidence>
<accession>A0A368Q2J8</accession>
<evidence type="ECO:0000256" key="5">
    <source>
        <dbReference type="ARBA" id="ARBA00023212"/>
    </source>
</evidence>
<dbReference type="OrthoDB" id="681218at2759"/>
<dbReference type="InterPro" id="IPR005635">
    <property type="entry name" value="Inner_centromere_prot_ARK-bd"/>
</dbReference>
<feature type="compositionally biased region" description="Polar residues" evidence="7">
    <location>
        <begin position="498"/>
        <end position="507"/>
    </location>
</feature>
<feature type="region of interest" description="Disordered" evidence="7">
    <location>
        <begin position="537"/>
        <end position="569"/>
    </location>
</feature>
<feature type="domain" description="Inner centromere protein ARK-binding" evidence="8">
    <location>
        <begin position="1569"/>
        <end position="1626"/>
    </location>
</feature>
<reference evidence="9" key="2">
    <citation type="submission" date="2015-07" db="EMBL/GenBank/DDBJ databases">
        <authorList>
            <person name="Noorani M."/>
        </authorList>
    </citation>
    <scope>NUCLEOTIDE SEQUENCE</scope>
    <source>
        <strain evidence="9">Yugu1</strain>
    </source>
</reference>
<feature type="compositionally biased region" description="Basic and acidic residues" evidence="7">
    <location>
        <begin position="1527"/>
        <end position="1543"/>
    </location>
</feature>
<feature type="compositionally biased region" description="Polar residues" evidence="7">
    <location>
        <begin position="821"/>
        <end position="832"/>
    </location>
</feature>
<dbReference type="Pfam" id="PF03941">
    <property type="entry name" value="INCENP_ARK-bind"/>
    <property type="match status" value="1"/>
</dbReference>
<feature type="compositionally biased region" description="Polar residues" evidence="7">
    <location>
        <begin position="434"/>
        <end position="445"/>
    </location>
</feature>
<evidence type="ECO:0000256" key="6">
    <source>
        <dbReference type="ARBA" id="ARBA00023242"/>
    </source>
</evidence>
<comment type="similarity">
    <text evidence="3">Belongs to the INCENP family.</text>
</comment>
<dbReference type="InterPro" id="IPR050875">
    <property type="entry name" value="Troponin_I"/>
</dbReference>
<dbReference type="EMBL" id="CM003529">
    <property type="protein sequence ID" value="RCV12112.1"/>
    <property type="molecule type" value="Genomic_DNA"/>
</dbReference>
<proteinExistence type="inferred from homology"/>
<keyword evidence="6" id="KW-0539">Nucleus</keyword>
<dbReference type="KEGG" id="sita:101768060"/>
<dbReference type="CDD" id="cd22249">
    <property type="entry name" value="UDM1_RNF168_RNF169-like"/>
    <property type="match status" value="1"/>
</dbReference>
<organism evidence="9">
    <name type="scientific">Setaria italica</name>
    <name type="common">Foxtail millet</name>
    <name type="synonym">Panicum italicum</name>
    <dbReference type="NCBI Taxonomy" id="4555"/>
    <lineage>
        <taxon>Eukaryota</taxon>
        <taxon>Viridiplantae</taxon>
        <taxon>Streptophyta</taxon>
        <taxon>Embryophyta</taxon>
        <taxon>Tracheophyta</taxon>
        <taxon>Spermatophyta</taxon>
        <taxon>Magnoliopsida</taxon>
        <taxon>Liliopsida</taxon>
        <taxon>Poales</taxon>
        <taxon>Poaceae</taxon>
        <taxon>PACMAD clade</taxon>
        <taxon>Panicoideae</taxon>
        <taxon>Panicodae</taxon>
        <taxon>Paniceae</taxon>
        <taxon>Cenchrinae</taxon>
        <taxon>Setaria</taxon>
    </lineage>
</organism>
<feature type="compositionally biased region" description="Acidic residues" evidence="7">
    <location>
        <begin position="1570"/>
        <end position="1579"/>
    </location>
</feature>
<feature type="compositionally biased region" description="Basic and acidic residues" evidence="7">
    <location>
        <begin position="1408"/>
        <end position="1464"/>
    </location>
</feature>